<dbReference type="SUPFAM" id="SSF55785">
    <property type="entry name" value="PYP-like sensor domain (PAS domain)"/>
    <property type="match status" value="1"/>
</dbReference>
<dbReference type="GO" id="GO:0005524">
    <property type="term" value="F:ATP binding"/>
    <property type="evidence" value="ECO:0007669"/>
    <property type="project" value="UniProtKB-KW"/>
</dbReference>
<evidence type="ECO:0000256" key="4">
    <source>
        <dbReference type="ARBA" id="ARBA00022475"/>
    </source>
</evidence>
<dbReference type="EMBL" id="UOFS01000014">
    <property type="protein sequence ID" value="VAW94178.1"/>
    <property type="molecule type" value="Genomic_DNA"/>
</dbReference>
<dbReference type="SMART" id="SM00304">
    <property type="entry name" value="HAMP"/>
    <property type="match status" value="1"/>
</dbReference>
<evidence type="ECO:0000259" key="14">
    <source>
        <dbReference type="PROSITE" id="PS50109"/>
    </source>
</evidence>
<organism evidence="18">
    <name type="scientific">hydrothermal vent metagenome</name>
    <dbReference type="NCBI Taxonomy" id="652676"/>
    <lineage>
        <taxon>unclassified sequences</taxon>
        <taxon>metagenomes</taxon>
        <taxon>ecological metagenomes</taxon>
    </lineage>
</organism>
<dbReference type="AlphaFoldDB" id="A0A3B0ZL84"/>
<dbReference type="Gene3D" id="3.30.565.10">
    <property type="entry name" value="Histidine kinase-like ATPase, C-terminal domain"/>
    <property type="match status" value="1"/>
</dbReference>
<dbReference type="InterPro" id="IPR003660">
    <property type="entry name" value="HAMP_dom"/>
</dbReference>
<evidence type="ECO:0000256" key="12">
    <source>
        <dbReference type="ARBA" id="ARBA00023012"/>
    </source>
</evidence>
<evidence type="ECO:0000259" key="17">
    <source>
        <dbReference type="PROSITE" id="PS50885"/>
    </source>
</evidence>
<evidence type="ECO:0000313" key="18">
    <source>
        <dbReference type="EMBL" id="VAW94178.1"/>
    </source>
</evidence>
<dbReference type="CDD" id="cd00130">
    <property type="entry name" value="PAS"/>
    <property type="match status" value="1"/>
</dbReference>
<keyword evidence="5" id="KW-0597">Phosphoprotein</keyword>
<dbReference type="PROSITE" id="PS50109">
    <property type="entry name" value="HIS_KIN"/>
    <property type="match status" value="1"/>
</dbReference>
<comment type="subcellular location">
    <subcellularLocation>
        <location evidence="2">Cell membrane</location>
        <topology evidence="2">Multi-pass membrane protein</topology>
    </subcellularLocation>
</comment>
<dbReference type="SMART" id="SM00091">
    <property type="entry name" value="PAS"/>
    <property type="match status" value="1"/>
</dbReference>
<dbReference type="Gene3D" id="3.30.450.20">
    <property type="entry name" value="PAS domain"/>
    <property type="match status" value="2"/>
</dbReference>
<feature type="domain" description="Histidine kinase" evidence="14">
    <location>
        <begin position="558"/>
        <end position="777"/>
    </location>
</feature>
<dbReference type="GO" id="GO:0005886">
    <property type="term" value="C:plasma membrane"/>
    <property type="evidence" value="ECO:0007669"/>
    <property type="project" value="UniProtKB-SubCell"/>
</dbReference>
<feature type="domain" description="PAC" evidence="16">
    <location>
        <begin position="504"/>
        <end position="554"/>
    </location>
</feature>
<feature type="domain" description="HAMP" evidence="17">
    <location>
        <begin position="351"/>
        <end position="404"/>
    </location>
</feature>
<keyword evidence="6" id="KW-0808">Transferase</keyword>
<dbReference type="CDD" id="cd00082">
    <property type="entry name" value="HisKA"/>
    <property type="match status" value="1"/>
</dbReference>
<dbReference type="SUPFAM" id="SSF55874">
    <property type="entry name" value="ATPase domain of HSP90 chaperone/DNA topoisomerase II/histidine kinase"/>
    <property type="match status" value="1"/>
</dbReference>
<gene>
    <name evidence="18" type="ORF">MNBD_GAMMA22-2172</name>
</gene>
<dbReference type="Pfam" id="PF21623">
    <property type="entry name" value="HK_sensor_dom_bact"/>
    <property type="match status" value="1"/>
</dbReference>
<proteinExistence type="predicted"/>
<name>A0A3B0ZL84_9ZZZZ</name>
<sequence length="778" mass="87956">MRLTLVYKLSLSATLLVLLSSTIVGYLFYTKTTSLLVEHTQQDIIVDIRKAGSHFQNLINILRDDVLFLANTAPVQGMWRGGQLRSQNNGNVLGYAQSIKRLQAIFSTMLASKQAYLKIRFLDKAGEELISIGRDENKIIIVEDNQLQNKAHRKYVKNTILLANGSVFLSEINLNREHGLVSVPHQEVLRSATPVYDHKNKYVVGIIVITADIGRELKKIQKNIQVSSRNIYITNDRGGYLIHPDVSKRYGFDLEKRYRIQEDFPSLAPLFIPGNMQTSFIQTPKSDNDKNVVNVNKIYFDTAQPDRFIIVGITELLSSIARKQSRVLNDVVLLALALALAVAFLAVFLSYRLTLPIRQMTQVMDDYTNERQSNINMPVEQNDEIGVLARSYDALMGQVKEAQLTQVEMTRNLESMVTDRTHELMVSEIRQRSIVENIVDGLVTITKLGIIESFNPAAEKIFGYCQEEVLGENIKMLMPEPYRKEHDGYLSDYHKTGIKKIIGIGQELEAQRKDGSIFPMELAISEVYVSDHKLFTGIIRDITERKQIEKMKDEFISTVSHELRTPLTSIRGSLGLLSSGVVGKLPTSAANMLDIAVNNTERLLFLINDILDIQKIESGQLDFNFEKLDVIEFLTNAVKDNAAYGKQYSVEFLLQYDLHDIFVYADKERLMQVMANLLSNAAKFSLKNSSVDVTVSRIEDVLRISVSDQGIGIPEEFQPKLFDKFTQSDSSDSRQKGGTGLGLSITKFIVERHDGNIGYTSKQGVGTRFYFDLNEFRD</sequence>
<keyword evidence="9" id="KW-0418">Kinase</keyword>
<dbReference type="SUPFAM" id="SSF47384">
    <property type="entry name" value="Homodimeric domain of signal transducing histidine kinase"/>
    <property type="match status" value="1"/>
</dbReference>
<evidence type="ECO:0000256" key="8">
    <source>
        <dbReference type="ARBA" id="ARBA00022741"/>
    </source>
</evidence>
<dbReference type="PANTHER" id="PTHR43047">
    <property type="entry name" value="TWO-COMPONENT HISTIDINE PROTEIN KINASE"/>
    <property type="match status" value="1"/>
</dbReference>
<dbReference type="PROSITE" id="PS50112">
    <property type="entry name" value="PAS"/>
    <property type="match status" value="1"/>
</dbReference>
<dbReference type="Gene3D" id="6.10.340.10">
    <property type="match status" value="1"/>
</dbReference>
<keyword evidence="8" id="KW-0547">Nucleotide-binding</keyword>
<dbReference type="GO" id="GO:0000155">
    <property type="term" value="F:phosphorelay sensor kinase activity"/>
    <property type="evidence" value="ECO:0007669"/>
    <property type="project" value="InterPro"/>
</dbReference>
<dbReference type="Pfam" id="PF00512">
    <property type="entry name" value="HisKA"/>
    <property type="match status" value="1"/>
</dbReference>
<dbReference type="GO" id="GO:0009927">
    <property type="term" value="F:histidine phosphotransfer kinase activity"/>
    <property type="evidence" value="ECO:0007669"/>
    <property type="project" value="TreeGrafter"/>
</dbReference>
<evidence type="ECO:0000256" key="7">
    <source>
        <dbReference type="ARBA" id="ARBA00022692"/>
    </source>
</evidence>
<evidence type="ECO:0000259" key="15">
    <source>
        <dbReference type="PROSITE" id="PS50112"/>
    </source>
</evidence>
<dbReference type="Gene3D" id="1.10.287.130">
    <property type="match status" value="1"/>
</dbReference>
<protein>
    <recommendedName>
        <fullName evidence="3">histidine kinase</fullName>
        <ecNumber evidence="3">2.7.13.3</ecNumber>
    </recommendedName>
</protein>
<evidence type="ECO:0000256" key="9">
    <source>
        <dbReference type="ARBA" id="ARBA00022777"/>
    </source>
</evidence>
<comment type="catalytic activity">
    <reaction evidence="1">
        <text>ATP + protein L-histidine = ADP + protein N-phospho-L-histidine.</text>
        <dbReference type="EC" id="2.7.13.3"/>
    </reaction>
</comment>
<dbReference type="PANTHER" id="PTHR43047:SF72">
    <property type="entry name" value="OSMOSENSING HISTIDINE PROTEIN KINASE SLN1"/>
    <property type="match status" value="1"/>
</dbReference>
<dbReference type="SMART" id="SM00387">
    <property type="entry name" value="HATPase_c"/>
    <property type="match status" value="1"/>
</dbReference>
<dbReference type="InterPro" id="IPR036890">
    <property type="entry name" value="HATPase_C_sf"/>
</dbReference>
<accession>A0A3B0ZL84</accession>
<dbReference type="Pfam" id="PF02518">
    <property type="entry name" value="HATPase_c"/>
    <property type="match status" value="1"/>
</dbReference>
<dbReference type="FunFam" id="3.30.565.10:FF:000006">
    <property type="entry name" value="Sensor histidine kinase WalK"/>
    <property type="match status" value="1"/>
</dbReference>
<dbReference type="InterPro" id="IPR003661">
    <property type="entry name" value="HisK_dim/P_dom"/>
</dbReference>
<dbReference type="InterPro" id="IPR003594">
    <property type="entry name" value="HATPase_dom"/>
</dbReference>
<dbReference type="PROSITE" id="PS50113">
    <property type="entry name" value="PAC"/>
    <property type="match status" value="1"/>
</dbReference>
<evidence type="ECO:0000256" key="5">
    <source>
        <dbReference type="ARBA" id="ARBA00022553"/>
    </source>
</evidence>
<evidence type="ECO:0000256" key="11">
    <source>
        <dbReference type="ARBA" id="ARBA00022989"/>
    </source>
</evidence>
<evidence type="ECO:0000256" key="10">
    <source>
        <dbReference type="ARBA" id="ARBA00022840"/>
    </source>
</evidence>
<evidence type="ECO:0000256" key="13">
    <source>
        <dbReference type="ARBA" id="ARBA00023136"/>
    </source>
</evidence>
<dbReference type="InterPro" id="IPR048760">
    <property type="entry name" value="VP0354-like_sensor_dom"/>
</dbReference>
<evidence type="ECO:0000259" key="16">
    <source>
        <dbReference type="PROSITE" id="PS50113"/>
    </source>
</evidence>
<dbReference type="InterPro" id="IPR035965">
    <property type="entry name" value="PAS-like_dom_sf"/>
</dbReference>
<evidence type="ECO:0000256" key="3">
    <source>
        <dbReference type="ARBA" id="ARBA00012438"/>
    </source>
</evidence>
<keyword evidence="13" id="KW-0472">Membrane</keyword>
<dbReference type="InterPro" id="IPR000014">
    <property type="entry name" value="PAS"/>
</dbReference>
<dbReference type="Pfam" id="PF13426">
    <property type="entry name" value="PAS_9"/>
    <property type="match status" value="1"/>
</dbReference>
<dbReference type="PROSITE" id="PS50885">
    <property type="entry name" value="HAMP"/>
    <property type="match status" value="1"/>
</dbReference>
<dbReference type="SUPFAM" id="SSF158472">
    <property type="entry name" value="HAMP domain-like"/>
    <property type="match status" value="1"/>
</dbReference>
<reference evidence="18" key="1">
    <citation type="submission" date="2018-06" db="EMBL/GenBank/DDBJ databases">
        <authorList>
            <person name="Zhirakovskaya E."/>
        </authorList>
    </citation>
    <scope>NUCLEOTIDE SEQUENCE</scope>
</reference>
<dbReference type="SMART" id="SM00388">
    <property type="entry name" value="HisKA"/>
    <property type="match status" value="1"/>
</dbReference>
<dbReference type="CDD" id="cd06225">
    <property type="entry name" value="HAMP"/>
    <property type="match status" value="1"/>
</dbReference>
<feature type="domain" description="PAS" evidence="15">
    <location>
        <begin position="427"/>
        <end position="480"/>
    </location>
</feature>
<evidence type="ECO:0000256" key="6">
    <source>
        <dbReference type="ARBA" id="ARBA00022679"/>
    </source>
</evidence>
<dbReference type="InterPro" id="IPR029151">
    <property type="entry name" value="Sensor-like_sf"/>
</dbReference>
<dbReference type="PRINTS" id="PR00344">
    <property type="entry name" value="BCTRLSENSOR"/>
</dbReference>
<keyword evidence="10" id="KW-0067">ATP-binding</keyword>
<keyword evidence="12" id="KW-0902">Two-component regulatory system</keyword>
<dbReference type="CDD" id="cd16922">
    <property type="entry name" value="HATPase_EvgS-ArcB-TorS-like"/>
    <property type="match status" value="1"/>
</dbReference>
<evidence type="ECO:0000256" key="1">
    <source>
        <dbReference type="ARBA" id="ARBA00000085"/>
    </source>
</evidence>
<dbReference type="InterPro" id="IPR004358">
    <property type="entry name" value="Sig_transdc_His_kin-like_C"/>
</dbReference>
<dbReference type="SUPFAM" id="SSF103190">
    <property type="entry name" value="Sensory domain-like"/>
    <property type="match status" value="1"/>
</dbReference>
<keyword evidence="11" id="KW-1133">Transmembrane helix</keyword>
<keyword evidence="4" id="KW-1003">Cell membrane</keyword>
<dbReference type="InterPro" id="IPR005467">
    <property type="entry name" value="His_kinase_dom"/>
</dbReference>
<dbReference type="FunFam" id="1.10.287.130:FF:000001">
    <property type="entry name" value="Two-component sensor histidine kinase"/>
    <property type="match status" value="1"/>
</dbReference>
<keyword evidence="7" id="KW-0812">Transmembrane</keyword>
<dbReference type="InterPro" id="IPR000700">
    <property type="entry name" value="PAS-assoc_C"/>
</dbReference>
<dbReference type="InterPro" id="IPR036097">
    <property type="entry name" value="HisK_dim/P_sf"/>
</dbReference>
<dbReference type="EC" id="2.7.13.3" evidence="3"/>
<evidence type="ECO:0000256" key="2">
    <source>
        <dbReference type="ARBA" id="ARBA00004651"/>
    </source>
</evidence>
<dbReference type="NCBIfam" id="TIGR00229">
    <property type="entry name" value="sensory_box"/>
    <property type="match status" value="1"/>
</dbReference>
<dbReference type="FunFam" id="3.30.450.20:FF:000060">
    <property type="entry name" value="Sensor protein FixL"/>
    <property type="match status" value="1"/>
</dbReference>